<proteinExistence type="predicted"/>
<name>A0AA35ZH28_LACSI</name>
<accession>A0AA35ZH28</accession>
<protein>
    <submittedName>
        <fullName evidence="1">Uncharacterized protein</fullName>
    </submittedName>
</protein>
<dbReference type="Proteomes" id="UP001177003">
    <property type="component" value="Chromosome 6"/>
</dbReference>
<dbReference type="EMBL" id="OX465082">
    <property type="protein sequence ID" value="CAI9292024.1"/>
    <property type="molecule type" value="Genomic_DNA"/>
</dbReference>
<dbReference type="AlphaFoldDB" id="A0AA35ZH28"/>
<sequence length="129" mass="14743">MSCLFTRTLHYVICPRTTIEWSPSTCPTTSFLWTHTSFNLILFPTFFISPLQITLFLQLSSTVPHNPVTISPAISLLSQFYLQDQQLLKTKSFSLFFSIRTKKILTPSSSCCCLDEMKALSFSDFRILS</sequence>
<evidence type="ECO:0000313" key="1">
    <source>
        <dbReference type="EMBL" id="CAI9292024.1"/>
    </source>
</evidence>
<reference evidence="1" key="1">
    <citation type="submission" date="2023-04" db="EMBL/GenBank/DDBJ databases">
        <authorList>
            <person name="Vijverberg K."/>
            <person name="Xiong W."/>
            <person name="Schranz E."/>
        </authorList>
    </citation>
    <scope>NUCLEOTIDE SEQUENCE</scope>
</reference>
<keyword evidence="2" id="KW-1185">Reference proteome</keyword>
<gene>
    <name evidence="1" type="ORF">LSALG_LOCUS31127</name>
</gene>
<organism evidence="1 2">
    <name type="scientific">Lactuca saligna</name>
    <name type="common">Willowleaf lettuce</name>
    <dbReference type="NCBI Taxonomy" id="75948"/>
    <lineage>
        <taxon>Eukaryota</taxon>
        <taxon>Viridiplantae</taxon>
        <taxon>Streptophyta</taxon>
        <taxon>Embryophyta</taxon>
        <taxon>Tracheophyta</taxon>
        <taxon>Spermatophyta</taxon>
        <taxon>Magnoliopsida</taxon>
        <taxon>eudicotyledons</taxon>
        <taxon>Gunneridae</taxon>
        <taxon>Pentapetalae</taxon>
        <taxon>asterids</taxon>
        <taxon>campanulids</taxon>
        <taxon>Asterales</taxon>
        <taxon>Asteraceae</taxon>
        <taxon>Cichorioideae</taxon>
        <taxon>Cichorieae</taxon>
        <taxon>Lactucinae</taxon>
        <taxon>Lactuca</taxon>
    </lineage>
</organism>
<evidence type="ECO:0000313" key="2">
    <source>
        <dbReference type="Proteomes" id="UP001177003"/>
    </source>
</evidence>